<dbReference type="GO" id="GO:0005737">
    <property type="term" value="C:cytoplasm"/>
    <property type="evidence" value="ECO:0007669"/>
    <property type="project" value="TreeGrafter"/>
</dbReference>
<gene>
    <name evidence="5" type="ORF">DM01DRAFT_324539</name>
</gene>
<dbReference type="Proteomes" id="UP000242146">
    <property type="component" value="Unassembled WGS sequence"/>
</dbReference>
<dbReference type="EMBL" id="MCGT01000001">
    <property type="protein sequence ID" value="ORX62807.1"/>
    <property type="molecule type" value="Genomic_DNA"/>
</dbReference>
<dbReference type="GO" id="GO:0006359">
    <property type="term" value="P:regulation of transcription by RNA polymerase III"/>
    <property type="evidence" value="ECO:0007669"/>
    <property type="project" value="TreeGrafter"/>
</dbReference>
<dbReference type="SUPFAM" id="SSF57798">
    <property type="entry name" value="Casein kinase II beta subunit"/>
    <property type="match status" value="1"/>
</dbReference>
<evidence type="ECO:0000256" key="4">
    <source>
        <dbReference type="SAM" id="MobiDB-lite"/>
    </source>
</evidence>
<protein>
    <recommendedName>
        <fullName evidence="3">Casein kinase II subunit beta</fullName>
        <shortName evidence="3">CK II beta</shortName>
    </recommendedName>
</protein>
<comment type="caution">
    <text evidence="5">The sequence shown here is derived from an EMBL/GenBank/DDBJ whole genome shotgun (WGS) entry which is preliminary data.</text>
</comment>
<dbReference type="GO" id="GO:0034456">
    <property type="term" value="C:UTP-C complex"/>
    <property type="evidence" value="ECO:0007669"/>
    <property type="project" value="TreeGrafter"/>
</dbReference>
<dbReference type="GO" id="GO:0005956">
    <property type="term" value="C:protein kinase CK2 complex"/>
    <property type="evidence" value="ECO:0007669"/>
    <property type="project" value="UniProtKB-UniRule"/>
</dbReference>
<dbReference type="PANTHER" id="PTHR11740:SF0">
    <property type="entry name" value="CASEIN KINASE II SUBUNIT BETA"/>
    <property type="match status" value="1"/>
</dbReference>
<feature type="compositionally biased region" description="Polar residues" evidence="4">
    <location>
        <begin position="283"/>
        <end position="292"/>
    </location>
</feature>
<comment type="function">
    <text evidence="2 3">Regulatory subunit of casein kinase II/CK2. As part of the kinase complex regulates the basal catalytic activity of the alpha subunit a constitutively active serine/threonine-protein kinase that phosphorylates a large number of substrates containing acidic residues C-terminal to the phosphorylated serine or threonine.</text>
</comment>
<dbReference type="STRING" id="101127.A0A1X2GXJ7"/>
<dbReference type="Gene3D" id="2.20.25.20">
    <property type="match status" value="1"/>
</dbReference>
<dbReference type="PANTHER" id="PTHR11740">
    <property type="entry name" value="CASEIN KINASE II SUBUNIT BETA"/>
    <property type="match status" value="1"/>
</dbReference>
<dbReference type="InterPro" id="IPR035991">
    <property type="entry name" value="Casein_kinase_II_beta-like"/>
</dbReference>
<dbReference type="OrthoDB" id="2275560at2759"/>
<keyword evidence="5" id="KW-0808">Transferase</keyword>
<evidence type="ECO:0000313" key="5">
    <source>
        <dbReference type="EMBL" id="ORX62807.1"/>
    </source>
</evidence>
<dbReference type="GO" id="GO:0019887">
    <property type="term" value="F:protein kinase regulator activity"/>
    <property type="evidence" value="ECO:0007669"/>
    <property type="project" value="InterPro"/>
</dbReference>
<feature type="region of interest" description="Disordered" evidence="4">
    <location>
        <begin position="74"/>
        <end position="105"/>
    </location>
</feature>
<dbReference type="Pfam" id="PF01214">
    <property type="entry name" value="CK_II_beta"/>
    <property type="match status" value="1"/>
</dbReference>
<accession>A0A1X2GXJ7</accession>
<dbReference type="AlphaFoldDB" id="A0A1X2GXJ7"/>
<dbReference type="InterPro" id="IPR000704">
    <property type="entry name" value="Casein_kinase_II_reg-sub"/>
</dbReference>
<proteinExistence type="inferred from homology"/>
<dbReference type="FunFam" id="2.20.25.20:FF:000001">
    <property type="entry name" value="Casein kinase II subunit beta"/>
    <property type="match status" value="1"/>
</dbReference>
<organism evidence="5 6">
    <name type="scientific">Hesseltinella vesiculosa</name>
    <dbReference type="NCBI Taxonomy" id="101127"/>
    <lineage>
        <taxon>Eukaryota</taxon>
        <taxon>Fungi</taxon>
        <taxon>Fungi incertae sedis</taxon>
        <taxon>Mucoromycota</taxon>
        <taxon>Mucoromycotina</taxon>
        <taxon>Mucoromycetes</taxon>
        <taxon>Mucorales</taxon>
        <taxon>Cunninghamellaceae</taxon>
        <taxon>Hesseltinella</taxon>
    </lineage>
</organism>
<name>A0A1X2GXJ7_9FUNG</name>
<keyword evidence="5" id="KW-0418">Kinase</keyword>
<dbReference type="InterPro" id="IPR016149">
    <property type="entry name" value="Casein_kin_II_reg-sub_N"/>
</dbReference>
<feature type="compositionally biased region" description="Acidic residues" evidence="4">
    <location>
        <begin position="256"/>
        <end position="282"/>
    </location>
</feature>
<evidence type="ECO:0000256" key="3">
    <source>
        <dbReference type="RuleBase" id="RU361268"/>
    </source>
</evidence>
<sequence length="292" mass="33127">MFVDSDHDSSSSKDSSLQTWVSWFCSLAGNEYYIEVPEEFMDDDFNLTGLSSQVPYYEEALELILDIDTELYEEQDNDDNPPAKSPSPDLDQPDDGFLDERPLKPKQGGRVSLSVLEPYAIMLYGLIHQRYLLTRAGIRFMAERYASQDFGTCPRVHCGHASVLPIGRFDQAGKESVKLYCPCCLDIYNPPKALYLGVDGAHFGTTYAHLMLETYPGLVPPGRPRIYQPKIFGFNVSGLSEAGPHMQWLRQRPPEYLEEDDGLDDDDSPVMDDEDEDEDEQISYEQQLHQVS</sequence>
<feature type="region of interest" description="Disordered" evidence="4">
    <location>
        <begin position="251"/>
        <end position="292"/>
    </location>
</feature>
<dbReference type="SMART" id="SM01085">
    <property type="entry name" value="CK_II_beta"/>
    <property type="match status" value="1"/>
</dbReference>
<evidence type="ECO:0000313" key="6">
    <source>
        <dbReference type="Proteomes" id="UP000242146"/>
    </source>
</evidence>
<evidence type="ECO:0000256" key="1">
    <source>
        <dbReference type="ARBA" id="ARBA00006941"/>
    </source>
</evidence>
<evidence type="ECO:0000256" key="2">
    <source>
        <dbReference type="ARBA" id="ARBA00045899"/>
    </source>
</evidence>
<comment type="subunit">
    <text evidence="3">Tetramer of two alpha and two beta subunits.</text>
</comment>
<dbReference type="PROSITE" id="PS01101">
    <property type="entry name" value="CK2_BETA"/>
    <property type="match status" value="1"/>
</dbReference>
<comment type="similarity">
    <text evidence="1 3">Belongs to the casein kinase 2 subunit beta family.</text>
</comment>
<dbReference type="PRINTS" id="PR00472">
    <property type="entry name" value="CASNKINASEII"/>
</dbReference>
<keyword evidence="6" id="KW-1185">Reference proteome</keyword>
<dbReference type="Gene3D" id="1.10.1820.10">
    <property type="entry name" value="protein kinase ck2 holoenzyme, chain C, domain 1"/>
    <property type="match status" value="1"/>
</dbReference>
<reference evidence="5 6" key="1">
    <citation type="submission" date="2016-07" db="EMBL/GenBank/DDBJ databases">
        <title>Pervasive Adenine N6-methylation of Active Genes in Fungi.</title>
        <authorList>
            <consortium name="DOE Joint Genome Institute"/>
            <person name="Mondo S.J."/>
            <person name="Dannebaum R.O."/>
            <person name="Kuo R.C."/>
            <person name="Labutti K."/>
            <person name="Haridas S."/>
            <person name="Kuo A."/>
            <person name="Salamov A."/>
            <person name="Ahrendt S.R."/>
            <person name="Lipzen A."/>
            <person name="Sullivan W."/>
            <person name="Andreopoulos W.B."/>
            <person name="Clum A."/>
            <person name="Lindquist E."/>
            <person name="Daum C."/>
            <person name="Ramamoorthy G.K."/>
            <person name="Gryganskyi A."/>
            <person name="Culley D."/>
            <person name="Magnuson J.K."/>
            <person name="James T.Y."/>
            <person name="O'Malley M.A."/>
            <person name="Stajich J.E."/>
            <person name="Spatafora J.W."/>
            <person name="Visel A."/>
            <person name="Grigoriev I.V."/>
        </authorList>
    </citation>
    <scope>NUCLEOTIDE SEQUENCE [LARGE SCALE GENOMIC DNA]</scope>
    <source>
        <strain evidence="5 6">NRRL 3301</strain>
    </source>
</reference>
<dbReference type="GO" id="GO:0016301">
    <property type="term" value="F:kinase activity"/>
    <property type="evidence" value="ECO:0007669"/>
    <property type="project" value="UniProtKB-KW"/>
</dbReference>